<reference evidence="3 4" key="1">
    <citation type="journal article" date="2023" name="G3 (Bethesda)">
        <title>A haplotype-resolved chromosome-scale genome for Quercus rubra L. provides insights into the genetics of adaptive traits for red oak species.</title>
        <authorList>
            <person name="Kapoor B."/>
            <person name="Jenkins J."/>
            <person name="Schmutz J."/>
            <person name="Zhebentyayeva T."/>
            <person name="Kuelheim C."/>
            <person name="Coggeshall M."/>
            <person name="Heim C."/>
            <person name="Lasky J.R."/>
            <person name="Leites L."/>
            <person name="Islam-Faridi N."/>
            <person name="Romero-Severson J."/>
            <person name="DeLeo V.L."/>
            <person name="Lucas S.M."/>
            <person name="Lazic D."/>
            <person name="Gailing O."/>
            <person name="Carlson J."/>
            <person name="Staton M."/>
        </authorList>
    </citation>
    <scope>NUCLEOTIDE SEQUENCE [LARGE SCALE GENOMIC DNA]</scope>
    <source>
        <strain evidence="3">Pseudo-F2</strain>
    </source>
</reference>
<evidence type="ECO:0000313" key="4">
    <source>
        <dbReference type="Proteomes" id="UP001324115"/>
    </source>
</evidence>
<feature type="domain" description="PGG" evidence="2">
    <location>
        <begin position="207"/>
        <end position="275"/>
    </location>
</feature>
<sequence length="349" mass="39549">MLQQENLKQIQANKLFDNCLQAYRDHAENPSVIPHVLFDAANVGNIECLIKLIRFDFDLLWKTKENKSIFHVAVEKRHESIFNLLNEIGSIGNIIIDQEDGSNMLHLAAKLAPEDKLNAISVAALQMQREILWFKEVEKVVPPAFKEMKNGEEETPYVLFKRTHEELRTKGEKWMTDTANYSMVVSTLIGSIMFSGLIADGLDDGSNLYLVFSISSAIALFSSSTSLVFFLSILTSRYSYDDFLVWLPIKLLFGVATLCISIAAMMVAFLTSFWLKNLNRKELPVIFDVIGLFACVPILLYVLLKWHLFVDIAGSTFFQCKPRQHLLYKEVSHGPANPPIQELGNLARV</sequence>
<feature type="transmembrane region" description="Helical" evidence="1">
    <location>
        <begin position="210"/>
        <end position="231"/>
    </location>
</feature>
<gene>
    <name evidence="3" type="ORF">RGQ29_012570</name>
</gene>
<keyword evidence="1" id="KW-0472">Membrane</keyword>
<feature type="transmembrane region" description="Helical" evidence="1">
    <location>
        <begin position="243"/>
        <end position="271"/>
    </location>
</feature>
<dbReference type="AlphaFoldDB" id="A0AAN7G1M2"/>
<feature type="transmembrane region" description="Helical" evidence="1">
    <location>
        <begin position="178"/>
        <end position="198"/>
    </location>
</feature>
<dbReference type="PANTHER" id="PTHR24177">
    <property type="entry name" value="CASKIN"/>
    <property type="match status" value="1"/>
</dbReference>
<dbReference type="PANTHER" id="PTHR24177:SF292">
    <property type="entry name" value="ANKYRIN REPEAT FAMILY PROTEIN-RELATED"/>
    <property type="match status" value="1"/>
</dbReference>
<dbReference type="Gene3D" id="1.25.40.20">
    <property type="entry name" value="Ankyrin repeat-containing domain"/>
    <property type="match status" value="1"/>
</dbReference>
<dbReference type="Proteomes" id="UP001324115">
    <property type="component" value="Unassembled WGS sequence"/>
</dbReference>
<organism evidence="3 4">
    <name type="scientific">Quercus rubra</name>
    <name type="common">Northern red oak</name>
    <name type="synonym">Quercus borealis</name>
    <dbReference type="NCBI Taxonomy" id="3512"/>
    <lineage>
        <taxon>Eukaryota</taxon>
        <taxon>Viridiplantae</taxon>
        <taxon>Streptophyta</taxon>
        <taxon>Embryophyta</taxon>
        <taxon>Tracheophyta</taxon>
        <taxon>Spermatophyta</taxon>
        <taxon>Magnoliopsida</taxon>
        <taxon>eudicotyledons</taxon>
        <taxon>Gunneridae</taxon>
        <taxon>Pentapetalae</taxon>
        <taxon>rosids</taxon>
        <taxon>fabids</taxon>
        <taxon>Fagales</taxon>
        <taxon>Fagaceae</taxon>
        <taxon>Quercus</taxon>
    </lineage>
</organism>
<evidence type="ECO:0000313" key="3">
    <source>
        <dbReference type="EMBL" id="KAK4604110.1"/>
    </source>
</evidence>
<dbReference type="Pfam" id="PF13962">
    <property type="entry name" value="PGG"/>
    <property type="match status" value="1"/>
</dbReference>
<name>A0AAN7G1M2_QUERU</name>
<dbReference type="GO" id="GO:0016020">
    <property type="term" value="C:membrane"/>
    <property type="evidence" value="ECO:0007669"/>
    <property type="project" value="TreeGrafter"/>
</dbReference>
<proteinExistence type="predicted"/>
<protein>
    <recommendedName>
        <fullName evidence="2">PGG domain-containing protein</fullName>
    </recommendedName>
</protein>
<keyword evidence="1" id="KW-1133">Transmembrane helix</keyword>
<dbReference type="EMBL" id="JAXUIC010000002">
    <property type="protein sequence ID" value="KAK4604110.1"/>
    <property type="molecule type" value="Genomic_DNA"/>
</dbReference>
<dbReference type="InterPro" id="IPR036770">
    <property type="entry name" value="Ankyrin_rpt-contain_sf"/>
</dbReference>
<evidence type="ECO:0000256" key="1">
    <source>
        <dbReference type="SAM" id="Phobius"/>
    </source>
</evidence>
<keyword evidence="4" id="KW-1185">Reference proteome</keyword>
<accession>A0AAN7G1M2</accession>
<dbReference type="SUPFAM" id="SSF140860">
    <property type="entry name" value="Pseudo ankyrin repeat-like"/>
    <property type="match status" value="1"/>
</dbReference>
<comment type="caution">
    <text evidence="3">The sequence shown here is derived from an EMBL/GenBank/DDBJ whole genome shotgun (WGS) entry which is preliminary data.</text>
</comment>
<dbReference type="InterPro" id="IPR026961">
    <property type="entry name" value="PGG_dom"/>
</dbReference>
<evidence type="ECO:0000259" key="2">
    <source>
        <dbReference type="Pfam" id="PF13962"/>
    </source>
</evidence>
<feature type="transmembrane region" description="Helical" evidence="1">
    <location>
        <begin position="283"/>
        <end position="304"/>
    </location>
</feature>
<keyword evidence="1" id="KW-0812">Transmembrane</keyword>